<dbReference type="PANTHER" id="PTHR47518:SF11">
    <property type="entry name" value="SERPENTINE RECEPTOR, CLASS E (EPSILON)-RELATED"/>
    <property type="match status" value="1"/>
</dbReference>
<dbReference type="InterPro" id="IPR052854">
    <property type="entry name" value="Serpentine_rcpt_epsilon"/>
</dbReference>
<name>A0AAD4R4G6_9BILA</name>
<sequence>MSKIDPSCVAYIAPADDAMNSTRITLFIIEMTLNCAILFVSAGFSVLLFKTKTFNRIPKILLINLFFSAYSIAFTRFFLIAHTMSEGHLFSNVIVKPIQIFHDCCINVNTFHQVALTIECVMSTFCPNYYRKYINVNVMPVITFFWPWFITVIIYGLEFGGYLPTVGIFLGFESLNLCSWLIFGVLCVVNRQNYKKIHAGNLQGKYQMIVNIRTIRSINFLSILTALRNFITMTLLLVIMLHYKPNCNYYSYLMASHVYDLVIAVYSLCLPIPLLFTHDELRKHFFKSVLRKNSNQISCGKVSRSRSVAPQIVNAIGENLIVYKGQTEYFRELAASWENHRPNSLPDNWNSIEKRHSQAYYKTYRDSCISINTTTQTNISQSIA</sequence>
<keyword evidence="1" id="KW-0472">Membrane</keyword>
<dbReference type="AlphaFoldDB" id="A0AAD4R4G6"/>
<feature type="transmembrane region" description="Helical" evidence="1">
    <location>
        <begin position="249"/>
        <end position="276"/>
    </location>
</feature>
<feature type="transmembrane region" description="Helical" evidence="1">
    <location>
        <begin position="61"/>
        <end position="80"/>
    </location>
</feature>
<keyword evidence="1" id="KW-1133">Transmembrane helix</keyword>
<evidence type="ECO:0000313" key="2">
    <source>
        <dbReference type="EMBL" id="KAI1709327.1"/>
    </source>
</evidence>
<feature type="transmembrane region" description="Helical" evidence="1">
    <location>
        <begin position="134"/>
        <end position="156"/>
    </location>
</feature>
<dbReference type="Proteomes" id="UP001201812">
    <property type="component" value="Unassembled WGS sequence"/>
</dbReference>
<proteinExistence type="predicted"/>
<feature type="transmembrane region" description="Helical" evidence="1">
    <location>
        <begin position="100"/>
        <end position="122"/>
    </location>
</feature>
<keyword evidence="1" id="KW-0812">Transmembrane</keyword>
<reference evidence="2" key="1">
    <citation type="submission" date="2022-01" db="EMBL/GenBank/DDBJ databases">
        <title>Genome Sequence Resource for Two Populations of Ditylenchus destructor, the Migratory Endoparasitic Phytonematode.</title>
        <authorList>
            <person name="Zhang H."/>
            <person name="Lin R."/>
            <person name="Xie B."/>
        </authorList>
    </citation>
    <scope>NUCLEOTIDE SEQUENCE</scope>
    <source>
        <strain evidence="2">BazhouSP</strain>
    </source>
</reference>
<feature type="transmembrane region" description="Helical" evidence="1">
    <location>
        <begin position="24"/>
        <end position="49"/>
    </location>
</feature>
<dbReference type="PANTHER" id="PTHR47518">
    <property type="entry name" value="SERPENTINE RECEPTOR CLASS EPSILON-13-RELATED"/>
    <property type="match status" value="1"/>
</dbReference>
<feature type="transmembrane region" description="Helical" evidence="1">
    <location>
        <begin position="218"/>
        <end position="243"/>
    </location>
</feature>
<gene>
    <name evidence="2" type="ORF">DdX_11400</name>
</gene>
<organism evidence="2 3">
    <name type="scientific">Ditylenchus destructor</name>
    <dbReference type="NCBI Taxonomy" id="166010"/>
    <lineage>
        <taxon>Eukaryota</taxon>
        <taxon>Metazoa</taxon>
        <taxon>Ecdysozoa</taxon>
        <taxon>Nematoda</taxon>
        <taxon>Chromadorea</taxon>
        <taxon>Rhabditida</taxon>
        <taxon>Tylenchina</taxon>
        <taxon>Tylenchomorpha</taxon>
        <taxon>Sphaerularioidea</taxon>
        <taxon>Anguinidae</taxon>
        <taxon>Anguininae</taxon>
        <taxon>Ditylenchus</taxon>
    </lineage>
</organism>
<keyword evidence="3" id="KW-1185">Reference proteome</keyword>
<protein>
    <submittedName>
        <fullName evidence="2">Uncharacterized protein</fullName>
    </submittedName>
</protein>
<feature type="transmembrane region" description="Helical" evidence="1">
    <location>
        <begin position="168"/>
        <end position="189"/>
    </location>
</feature>
<accession>A0AAD4R4G6</accession>
<evidence type="ECO:0000313" key="3">
    <source>
        <dbReference type="Proteomes" id="UP001201812"/>
    </source>
</evidence>
<evidence type="ECO:0000256" key="1">
    <source>
        <dbReference type="SAM" id="Phobius"/>
    </source>
</evidence>
<dbReference type="EMBL" id="JAKKPZ010000031">
    <property type="protein sequence ID" value="KAI1709327.1"/>
    <property type="molecule type" value="Genomic_DNA"/>
</dbReference>
<comment type="caution">
    <text evidence="2">The sequence shown here is derived from an EMBL/GenBank/DDBJ whole genome shotgun (WGS) entry which is preliminary data.</text>
</comment>